<reference evidence="2 3" key="1">
    <citation type="journal article" date="2016" name="Nat. Commun.">
        <title>Thousands of microbial genomes shed light on interconnected biogeochemical processes in an aquifer system.</title>
        <authorList>
            <person name="Anantharaman K."/>
            <person name="Brown C.T."/>
            <person name="Hug L.A."/>
            <person name="Sharon I."/>
            <person name="Castelle C.J."/>
            <person name="Probst A.J."/>
            <person name="Thomas B.C."/>
            <person name="Singh A."/>
            <person name="Wilkins M.J."/>
            <person name="Karaoz U."/>
            <person name="Brodie E.L."/>
            <person name="Williams K.H."/>
            <person name="Hubbard S.S."/>
            <person name="Banfield J.F."/>
        </authorList>
    </citation>
    <scope>NUCLEOTIDE SEQUENCE [LARGE SCALE GENOMIC DNA]</scope>
</reference>
<keyword evidence="1" id="KW-0732">Signal</keyword>
<feature type="chain" id="PRO_5009583790" description="Peptidase M1 membrane alanine aminopeptidase domain-containing protein" evidence="1">
    <location>
        <begin position="27"/>
        <end position="432"/>
    </location>
</feature>
<accession>A0A1G2NGS0</accession>
<sequence>MTKQILTKVIILLVMLFIGVFSSAYAESADTLLQNENIFDTLSVDLKINGSDGPVEVAVGDRITISWESDGAKRCRSNFSKKDLPLNGKVSGRLNSSLVGSVTVRLACIDGYGNREDDTVILKITSSVPPPFKNPVTLPQKSDSVFIIEDDGTLVLQTGQVDPRIVAKKFYSLHPDKTGYDFLSIFTTFHTTFGIPNHDNLQNSVKGIGLNIYDATSASGVSPKLLGINFFNDTYSSKYFTTEKDLKNNLFLLNHETGHQWIAYAGKDIGLSDGSHYTKWVNNGFTRGDELWGDLAQGWPWKDNGGGTFSVRDIQRQGFSNLSLYLMGFIPTSEVPDIQILIPDDPKNPGLHNISAKTKTVSIKEIIAKYGERIPSYQNSQKNFKMAYILLTKKGEPPNQYQSDLDIIKLVAQYFQDEWNFITYGKSTINSP</sequence>
<dbReference type="Proteomes" id="UP000177797">
    <property type="component" value="Unassembled WGS sequence"/>
</dbReference>
<dbReference type="EMBL" id="MHSA01000010">
    <property type="protein sequence ID" value="OHA34669.1"/>
    <property type="molecule type" value="Genomic_DNA"/>
</dbReference>
<evidence type="ECO:0000256" key="1">
    <source>
        <dbReference type="SAM" id="SignalP"/>
    </source>
</evidence>
<gene>
    <name evidence="2" type="ORF">A2938_00270</name>
</gene>
<evidence type="ECO:0000313" key="3">
    <source>
        <dbReference type="Proteomes" id="UP000177797"/>
    </source>
</evidence>
<dbReference type="AlphaFoldDB" id="A0A1G2NGS0"/>
<comment type="caution">
    <text evidence="2">The sequence shown here is derived from an EMBL/GenBank/DDBJ whole genome shotgun (WGS) entry which is preliminary data.</text>
</comment>
<proteinExistence type="predicted"/>
<organism evidence="2 3">
    <name type="scientific">Candidatus Taylorbacteria bacterium RIFCSPLOWO2_01_FULL_48_100</name>
    <dbReference type="NCBI Taxonomy" id="1802322"/>
    <lineage>
        <taxon>Bacteria</taxon>
        <taxon>Candidatus Tayloriibacteriota</taxon>
    </lineage>
</organism>
<evidence type="ECO:0008006" key="4">
    <source>
        <dbReference type="Google" id="ProtNLM"/>
    </source>
</evidence>
<name>A0A1G2NGS0_9BACT</name>
<feature type="signal peptide" evidence="1">
    <location>
        <begin position="1"/>
        <end position="26"/>
    </location>
</feature>
<evidence type="ECO:0000313" key="2">
    <source>
        <dbReference type="EMBL" id="OHA34669.1"/>
    </source>
</evidence>
<protein>
    <recommendedName>
        <fullName evidence="4">Peptidase M1 membrane alanine aminopeptidase domain-containing protein</fullName>
    </recommendedName>
</protein>